<name>A0A8S5QZV7_9CAUD</name>
<proteinExistence type="predicted"/>
<reference evidence="1" key="1">
    <citation type="journal article" date="2021" name="Proc. Natl. Acad. Sci. U.S.A.">
        <title>A Catalog of Tens of Thousands of Viruses from Human Metagenomes Reveals Hidden Associations with Chronic Diseases.</title>
        <authorList>
            <person name="Tisza M.J."/>
            <person name="Buck C.B."/>
        </authorList>
    </citation>
    <scope>NUCLEOTIDE SEQUENCE</scope>
    <source>
        <strain evidence="1">Ct2iG11</strain>
    </source>
</reference>
<accession>A0A8S5QZV7</accession>
<dbReference type="EMBL" id="BK015783">
    <property type="protein sequence ID" value="DAE24742.1"/>
    <property type="molecule type" value="Genomic_DNA"/>
</dbReference>
<sequence>MKVKNKQPHNNQYKAGISSFKLDQMTCIAFKKAVKIIKRRK</sequence>
<evidence type="ECO:0000313" key="1">
    <source>
        <dbReference type="EMBL" id="DAE24742.1"/>
    </source>
</evidence>
<organism evidence="1">
    <name type="scientific">Myoviridae sp. ct2iG11</name>
    <dbReference type="NCBI Taxonomy" id="2826605"/>
    <lineage>
        <taxon>Viruses</taxon>
        <taxon>Duplodnaviria</taxon>
        <taxon>Heunggongvirae</taxon>
        <taxon>Uroviricota</taxon>
        <taxon>Caudoviricetes</taxon>
    </lineage>
</organism>
<protein>
    <submittedName>
        <fullName evidence="1">Uncharacterized protein</fullName>
    </submittedName>
</protein>